<reference evidence="8" key="1">
    <citation type="submission" date="2021-03" db="EMBL/GenBank/DDBJ databases">
        <title>Chromosome level genome of the anhydrobiotic midge Polypedilum vanderplanki.</title>
        <authorList>
            <person name="Yoshida Y."/>
            <person name="Kikawada T."/>
            <person name="Gusev O."/>
        </authorList>
    </citation>
    <scope>NUCLEOTIDE SEQUENCE</scope>
    <source>
        <strain evidence="8">NIAS01</strain>
        <tissue evidence="8">Whole body or cell culture</tissue>
    </source>
</reference>
<evidence type="ECO:0000313" key="8">
    <source>
        <dbReference type="EMBL" id="KAG5678693.1"/>
    </source>
</evidence>
<dbReference type="OrthoDB" id="8440449at2759"/>
<keyword evidence="3" id="KW-0720">Serine protease</keyword>
<keyword evidence="1" id="KW-0645">Protease</keyword>
<dbReference type="PROSITE" id="PS50240">
    <property type="entry name" value="TRYPSIN_DOM"/>
    <property type="match status" value="1"/>
</dbReference>
<dbReference type="PANTHER" id="PTHR24276:SF98">
    <property type="entry name" value="FI18310P1-RELATED"/>
    <property type="match status" value="1"/>
</dbReference>
<evidence type="ECO:0000256" key="5">
    <source>
        <dbReference type="ARBA" id="ARBA00024195"/>
    </source>
</evidence>
<dbReference type="InterPro" id="IPR001314">
    <property type="entry name" value="Peptidase_S1A"/>
</dbReference>
<comment type="caution">
    <text evidence="8">The sequence shown here is derived from an EMBL/GenBank/DDBJ whole genome shotgun (WGS) entry which is preliminary data.</text>
</comment>
<evidence type="ECO:0000256" key="1">
    <source>
        <dbReference type="ARBA" id="ARBA00022670"/>
    </source>
</evidence>
<dbReference type="InterPro" id="IPR043504">
    <property type="entry name" value="Peptidase_S1_PA_chymotrypsin"/>
</dbReference>
<dbReference type="SUPFAM" id="SSF50494">
    <property type="entry name" value="Trypsin-like serine proteases"/>
    <property type="match status" value="2"/>
</dbReference>
<dbReference type="AlphaFoldDB" id="A0A9J6C9W4"/>
<sequence length="299" mass="32040">MFRGILIFALFTIVSCDRNIKGRILNGTLAEAREIPYIASLRTAASPFTHIAGGALISDRWVLTSASALINLVPASISVVLGLIDSQQAVALPGIRLLVSNIRRHEQFNIPHLGANDIALVQLAAAAPCGGRYFGYISPIFIPSTREANPVDVVMSGWGAMSTNIGPGSRFLRTLRIRTISNEDCQSFYANDTNIQITFDVICTNNERGSGWCSTDIGGPLASANGLIGIASHNVPCGQGAPDVYTRVSSYRDWIRGITVNGRILNGNLAEAREIPYIASLRSAVSPFTHFAGGALIHF</sequence>
<dbReference type="Gene3D" id="2.40.10.10">
    <property type="entry name" value="Trypsin-like serine proteases"/>
    <property type="match status" value="1"/>
</dbReference>
<evidence type="ECO:0000256" key="6">
    <source>
        <dbReference type="SAM" id="SignalP"/>
    </source>
</evidence>
<dbReference type="Pfam" id="PF00089">
    <property type="entry name" value="Trypsin"/>
    <property type="match status" value="1"/>
</dbReference>
<keyword evidence="4" id="KW-1015">Disulfide bond</keyword>
<keyword evidence="2" id="KW-0378">Hydrolase</keyword>
<dbReference type="PRINTS" id="PR00722">
    <property type="entry name" value="CHYMOTRYPSIN"/>
</dbReference>
<name>A0A9J6C9W4_POLVA</name>
<comment type="similarity">
    <text evidence="5">Belongs to the peptidase S1 family. CLIP subfamily.</text>
</comment>
<evidence type="ECO:0000256" key="3">
    <source>
        <dbReference type="ARBA" id="ARBA00022825"/>
    </source>
</evidence>
<dbReference type="SMART" id="SM00020">
    <property type="entry name" value="Tryp_SPc"/>
    <property type="match status" value="1"/>
</dbReference>
<dbReference type="InterPro" id="IPR001254">
    <property type="entry name" value="Trypsin_dom"/>
</dbReference>
<evidence type="ECO:0000256" key="2">
    <source>
        <dbReference type="ARBA" id="ARBA00022801"/>
    </source>
</evidence>
<keyword evidence="9" id="KW-1185">Reference proteome</keyword>
<evidence type="ECO:0000259" key="7">
    <source>
        <dbReference type="PROSITE" id="PS50240"/>
    </source>
</evidence>
<dbReference type="GO" id="GO:0004252">
    <property type="term" value="F:serine-type endopeptidase activity"/>
    <property type="evidence" value="ECO:0007669"/>
    <property type="project" value="InterPro"/>
</dbReference>
<keyword evidence="6" id="KW-0732">Signal</keyword>
<organism evidence="8 9">
    <name type="scientific">Polypedilum vanderplanki</name>
    <name type="common">Sleeping chironomid midge</name>
    <dbReference type="NCBI Taxonomy" id="319348"/>
    <lineage>
        <taxon>Eukaryota</taxon>
        <taxon>Metazoa</taxon>
        <taxon>Ecdysozoa</taxon>
        <taxon>Arthropoda</taxon>
        <taxon>Hexapoda</taxon>
        <taxon>Insecta</taxon>
        <taxon>Pterygota</taxon>
        <taxon>Neoptera</taxon>
        <taxon>Endopterygota</taxon>
        <taxon>Diptera</taxon>
        <taxon>Nematocera</taxon>
        <taxon>Chironomoidea</taxon>
        <taxon>Chironomidae</taxon>
        <taxon>Chironominae</taxon>
        <taxon>Polypedilum</taxon>
        <taxon>Polypedilum</taxon>
    </lineage>
</organism>
<dbReference type="EMBL" id="JADBJN010000002">
    <property type="protein sequence ID" value="KAG5678693.1"/>
    <property type="molecule type" value="Genomic_DNA"/>
</dbReference>
<feature type="signal peptide" evidence="6">
    <location>
        <begin position="1"/>
        <end position="16"/>
    </location>
</feature>
<feature type="domain" description="Peptidase S1" evidence="7">
    <location>
        <begin position="24"/>
        <end position="260"/>
    </location>
</feature>
<gene>
    <name evidence="8" type="ORF">PVAND_008342</name>
</gene>
<dbReference type="PANTHER" id="PTHR24276">
    <property type="entry name" value="POLYSERASE-RELATED"/>
    <property type="match status" value="1"/>
</dbReference>
<dbReference type="InterPro" id="IPR050430">
    <property type="entry name" value="Peptidase_S1"/>
</dbReference>
<dbReference type="GO" id="GO:0006508">
    <property type="term" value="P:proteolysis"/>
    <property type="evidence" value="ECO:0007669"/>
    <property type="project" value="UniProtKB-KW"/>
</dbReference>
<evidence type="ECO:0000256" key="4">
    <source>
        <dbReference type="ARBA" id="ARBA00023157"/>
    </source>
</evidence>
<proteinExistence type="inferred from homology"/>
<protein>
    <recommendedName>
        <fullName evidence="7">Peptidase S1 domain-containing protein</fullName>
    </recommendedName>
</protein>
<dbReference type="InterPro" id="IPR009003">
    <property type="entry name" value="Peptidase_S1_PA"/>
</dbReference>
<dbReference type="CDD" id="cd00190">
    <property type="entry name" value="Tryp_SPc"/>
    <property type="match status" value="1"/>
</dbReference>
<feature type="chain" id="PRO_5039920642" description="Peptidase S1 domain-containing protein" evidence="6">
    <location>
        <begin position="17"/>
        <end position="299"/>
    </location>
</feature>
<dbReference type="PROSITE" id="PS51257">
    <property type="entry name" value="PROKAR_LIPOPROTEIN"/>
    <property type="match status" value="1"/>
</dbReference>
<dbReference type="Proteomes" id="UP001107558">
    <property type="component" value="Chromosome 2"/>
</dbReference>
<evidence type="ECO:0000313" key="9">
    <source>
        <dbReference type="Proteomes" id="UP001107558"/>
    </source>
</evidence>
<accession>A0A9J6C9W4</accession>